<evidence type="ECO:0000256" key="2">
    <source>
        <dbReference type="SAM" id="Phobius"/>
    </source>
</evidence>
<feature type="transmembrane region" description="Helical" evidence="2">
    <location>
        <begin position="185"/>
        <end position="208"/>
    </location>
</feature>
<name>A0AAD7UJI1_9STRA</name>
<keyword evidence="2" id="KW-1133">Transmembrane helix</keyword>
<protein>
    <submittedName>
        <fullName evidence="3">Uncharacterized protein</fullName>
    </submittedName>
</protein>
<keyword evidence="2" id="KW-0812">Transmembrane</keyword>
<proteinExistence type="predicted"/>
<dbReference type="EMBL" id="JAQMWT010000240">
    <property type="protein sequence ID" value="KAJ8606924.1"/>
    <property type="molecule type" value="Genomic_DNA"/>
</dbReference>
<feature type="transmembrane region" description="Helical" evidence="2">
    <location>
        <begin position="122"/>
        <end position="150"/>
    </location>
</feature>
<feature type="transmembrane region" description="Helical" evidence="2">
    <location>
        <begin position="236"/>
        <end position="258"/>
    </location>
</feature>
<evidence type="ECO:0000313" key="4">
    <source>
        <dbReference type="Proteomes" id="UP001230188"/>
    </source>
</evidence>
<feature type="transmembrane region" description="Helical" evidence="2">
    <location>
        <begin position="30"/>
        <end position="49"/>
    </location>
</feature>
<keyword evidence="4" id="KW-1185">Reference proteome</keyword>
<dbReference type="InterPro" id="IPR021941">
    <property type="entry name" value="DUF3556_TM"/>
</dbReference>
<feature type="transmembrane region" description="Helical" evidence="2">
    <location>
        <begin position="265"/>
        <end position="288"/>
    </location>
</feature>
<feature type="transmembrane region" description="Helical" evidence="2">
    <location>
        <begin position="156"/>
        <end position="178"/>
    </location>
</feature>
<sequence>MEDEKKFRALDYWEQWEAVVADIATRGNKAWLPVICGHLAWGFVEILMWAMLTFHQGHGLVSRGGAKNAIVVCWLGALLGTNGMYQGPLLGEWRLRFTRQRLRVGSPKEALWGAGKRSSFDVGLFVATVGVSFATLFFELTVPYAIVVGLQFITDYSGFCGADGMFHGPLAAILVAGVDRRALRCWLALVYSLCGVAKAAPWFAYIFAQEMTTPPWAAGVGSLRRVFYDGYAPSRLARLCAHASAAVEGLAPLAGLLVDGRFMYLIIAMHAYIVFHLPFADVTLLNALPAYLSWYGFVAVDDRDDPPTPAWLWVFLGVVAAVAVYAQRDTRVCYLYAYRFWAGNWPQGFYVVSREGLARLRDVGRRFGSGGVWLDLFVEEGKMTSWEAKRQALRFLGAAWHGQLCARVLPALMYDDDRNNNNLADLFVLHCMHLNQWLAGTVSNCALRSNAIVAFLKDSNILRPGDLAYVFIQSFPAFGAETTWSVTDVATGDVKSQGTTSTTLCASYRRPSDLSSSFPRPRRRRQKDD</sequence>
<comment type="caution">
    <text evidence="3">The sequence shown here is derived from an EMBL/GenBank/DDBJ whole genome shotgun (WGS) entry which is preliminary data.</text>
</comment>
<organism evidence="3 4">
    <name type="scientific">Chrysophaeum taylorii</name>
    <dbReference type="NCBI Taxonomy" id="2483200"/>
    <lineage>
        <taxon>Eukaryota</taxon>
        <taxon>Sar</taxon>
        <taxon>Stramenopiles</taxon>
        <taxon>Ochrophyta</taxon>
        <taxon>Pelagophyceae</taxon>
        <taxon>Pelagomonadales</taxon>
        <taxon>Pelagomonadaceae</taxon>
        <taxon>Chrysophaeum</taxon>
    </lineage>
</organism>
<evidence type="ECO:0000313" key="3">
    <source>
        <dbReference type="EMBL" id="KAJ8606924.1"/>
    </source>
</evidence>
<dbReference type="Proteomes" id="UP001230188">
    <property type="component" value="Unassembled WGS sequence"/>
</dbReference>
<keyword evidence="2" id="KW-0472">Membrane</keyword>
<feature type="transmembrane region" description="Helical" evidence="2">
    <location>
        <begin position="69"/>
        <end position="91"/>
    </location>
</feature>
<dbReference type="Pfam" id="PF12077">
    <property type="entry name" value="DUF3556"/>
    <property type="match status" value="1"/>
</dbReference>
<feature type="compositionally biased region" description="Basic residues" evidence="1">
    <location>
        <begin position="520"/>
        <end position="529"/>
    </location>
</feature>
<reference evidence="3" key="1">
    <citation type="submission" date="2023-01" db="EMBL/GenBank/DDBJ databases">
        <title>Metagenome sequencing of chrysophaentin producing Chrysophaeum taylorii.</title>
        <authorList>
            <person name="Davison J."/>
            <person name="Bewley C."/>
        </authorList>
    </citation>
    <scope>NUCLEOTIDE SEQUENCE</scope>
    <source>
        <strain evidence="3">NIES-1699</strain>
    </source>
</reference>
<feature type="region of interest" description="Disordered" evidence="1">
    <location>
        <begin position="509"/>
        <end position="529"/>
    </location>
</feature>
<gene>
    <name evidence="3" type="ORF">CTAYLR_008636</name>
</gene>
<feature type="transmembrane region" description="Helical" evidence="2">
    <location>
        <begin position="308"/>
        <end position="326"/>
    </location>
</feature>
<dbReference type="AlphaFoldDB" id="A0AAD7UJI1"/>
<accession>A0AAD7UJI1</accession>
<evidence type="ECO:0000256" key="1">
    <source>
        <dbReference type="SAM" id="MobiDB-lite"/>
    </source>
</evidence>